<sequence length="147" mass="16212">DVWTSIPRIPHPEQNQLRSGLCFLVFLLLTASVSAYMGAALLEILVTLTFLGLRATYYHERLTRVNWPCLVGKPLGLGSAKSPTVGLGNDFCTDSVAFFRLQDFLRCISAAIIFIVVGFAVIATNHGGSAVSAFFILLLFLLYFIFY</sequence>
<dbReference type="InterPro" id="IPR050578">
    <property type="entry name" value="MARVEL-CKLF_proteins"/>
</dbReference>
<reference evidence="2" key="1">
    <citation type="submission" date="2025-08" db="UniProtKB">
        <authorList>
            <consortium name="Ensembl"/>
        </authorList>
    </citation>
    <scope>IDENTIFICATION</scope>
</reference>
<evidence type="ECO:0000313" key="2">
    <source>
        <dbReference type="Ensembl" id="ENSPTXP00000014335.1"/>
    </source>
</evidence>
<protein>
    <submittedName>
        <fullName evidence="2">CKLF like MARVEL transmembrane domain containing 5</fullName>
    </submittedName>
</protein>
<gene>
    <name evidence="2" type="primary">CMTM5</name>
</gene>
<reference evidence="2" key="2">
    <citation type="submission" date="2025-09" db="UniProtKB">
        <authorList>
            <consortium name="Ensembl"/>
        </authorList>
    </citation>
    <scope>IDENTIFICATION</scope>
</reference>
<dbReference type="Proteomes" id="UP000472273">
    <property type="component" value="Unplaced"/>
</dbReference>
<feature type="transmembrane region" description="Helical" evidence="1">
    <location>
        <begin position="129"/>
        <end position="146"/>
    </location>
</feature>
<feature type="transmembrane region" description="Helical" evidence="1">
    <location>
        <begin position="23"/>
        <end position="51"/>
    </location>
</feature>
<name>A0A670YR74_PSETE</name>
<dbReference type="Ensembl" id="ENSPTXT00000014787.1">
    <property type="protein sequence ID" value="ENSPTXP00000014335.1"/>
    <property type="gene ID" value="ENSPTXG00000009877.1"/>
</dbReference>
<dbReference type="PANTHER" id="PTHR22776">
    <property type="entry name" value="MARVEL-CONTAINING POTENTIAL LIPID RAFT-ASSOCIATED PROTEIN"/>
    <property type="match status" value="1"/>
</dbReference>
<dbReference type="GO" id="GO:0016020">
    <property type="term" value="C:membrane"/>
    <property type="evidence" value="ECO:0007669"/>
    <property type="project" value="TreeGrafter"/>
</dbReference>
<evidence type="ECO:0000313" key="3">
    <source>
        <dbReference type="Proteomes" id="UP000472273"/>
    </source>
</evidence>
<keyword evidence="1" id="KW-0812">Transmembrane</keyword>
<keyword evidence="1" id="KW-0472">Membrane</keyword>
<proteinExistence type="predicted"/>
<evidence type="ECO:0000256" key="1">
    <source>
        <dbReference type="SAM" id="Phobius"/>
    </source>
</evidence>
<dbReference type="GeneTree" id="ENSGT00940000161867"/>
<feature type="transmembrane region" description="Helical" evidence="1">
    <location>
        <begin position="104"/>
        <end position="123"/>
    </location>
</feature>
<keyword evidence="1" id="KW-1133">Transmembrane helix</keyword>
<dbReference type="AlphaFoldDB" id="A0A670YR74"/>
<accession>A0A670YR74</accession>
<dbReference type="PANTHER" id="PTHR22776:SF26">
    <property type="entry name" value="CKLF-LIKE MARVEL TRANSMEMBRANE DOMAIN-CONTAINING PROTEIN 5"/>
    <property type="match status" value="1"/>
</dbReference>
<organism evidence="2 3">
    <name type="scientific">Pseudonaja textilis</name>
    <name type="common">Eastern brown snake</name>
    <dbReference type="NCBI Taxonomy" id="8673"/>
    <lineage>
        <taxon>Eukaryota</taxon>
        <taxon>Metazoa</taxon>
        <taxon>Chordata</taxon>
        <taxon>Craniata</taxon>
        <taxon>Vertebrata</taxon>
        <taxon>Euteleostomi</taxon>
        <taxon>Lepidosauria</taxon>
        <taxon>Squamata</taxon>
        <taxon>Bifurcata</taxon>
        <taxon>Unidentata</taxon>
        <taxon>Episquamata</taxon>
        <taxon>Toxicofera</taxon>
        <taxon>Serpentes</taxon>
        <taxon>Colubroidea</taxon>
        <taxon>Elapidae</taxon>
        <taxon>Hydrophiinae</taxon>
        <taxon>Pseudonaja</taxon>
    </lineage>
</organism>
<keyword evidence="3" id="KW-1185">Reference proteome</keyword>